<keyword evidence="3 5" id="KW-0238">DNA-binding</keyword>
<dbReference type="Pfam" id="PF00589">
    <property type="entry name" value="Phage_integrase"/>
    <property type="match status" value="1"/>
</dbReference>
<dbReference type="Pfam" id="PF14657">
    <property type="entry name" value="Arm-DNA-bind_4"/>
    <property type="match status" value="1"/>
</dbReference>
<evidence type="ECO:0000313" key="9">
    <source>
        <dbReference type="Proteomes" id="UP000224203"/>
    </source>
</evidence>
<dbReference type="PROSITE" id="PS51898">
    <property type="entry name" value="TYR_RECOMBINASE"/>
    <property type="match status" value="1"/>
</dbReference>
<keyword evidence="2" id="KW-0229">DNA integration</keyword>
<dbReference type="PANTHER" id="PTHR30629:SF2">
    <property type="entry name" value="PROPHAGE INTEGRASE INTS-RELATED"/>
    <property type="match status" value="1"/>
</dbReference>
<dbReference type="Proteomes" id="UP000224203">
    <property type="component" value="Unassembled WGS sequence"/>
</dbReference>
<protein>
    <submittedName>
        <fullName evidence="8">Site-specific integrase</fullName>
    </submittedName>
</protein>
<dbReference type="GO" id="GO:0015074">
    <property type="term" value="P:DNA integration"/>
    <property type="evidence" value="ECO:0007669"/>
    <property type="project" value="UniProtKB-KW"/>
</dbReference>
<dbReference type="InterPro" id="IPR013762">
    <property type="entry name" value="Integrase-like_cat_sf"/>
</dbReference>
<feature type="domain" description="Tyr recombinase" evidence="6">
    <location>
        <begin position="165"/>
        <end position="359"/>
    </location>
</feature>
<dbReference type="SUPFAM" id="SSF56349">
    <property type="entry name" value="DNA breaking-rejoining enzymes"/>
    <property type="match status" value="1"/>
</dbReference>
<evidence type="ECO:0000256" key="2">
    <source>
        <dbReference type="ARBA" id="ARBA00022908"/>
    </source>
</evidence>
<dbReference type="InterPro" id="IPR002104">
    <property type="entry name" value="Integrase_catalytic"/>
</dbReference>
<evidence type="ECO:0000256" key="4">
    <source>
        <dbReference type="ARBA" id="ARBA00023172"/>
    </source>
</evidence>
<dbReference type="Gene3D" id="1.10.150.130">
    <property type="match status" value="1"/>
</dbReference>
<evidence type="ECO:0000256" key="3">
    <source>
        <dbReference type="ARBA" id="ARBA00023125"/>
    </source>
</evidence>
<organism evidence="8 9">
    <name type="scientific">Bacillus cereus</name>
    <dbReference type="NCBI Taxonomy" id="1396"/>
    <lineage>
        <taxon>Bacteria</taxon>
        <taxon>Bacillati</taxon>
        <taxon>Bacillota</taxon>
        <taxon>Bacilli</taxon>
        <taxon>Bacillales</taxon>
        <taxon>Bacillaceae</taxon>
        <taxon>Bacillus</taxon>
        <taxon>Bacillus cereus group</taxon>
    </lineage>
</organism>
<comment type="caution">
    <text evidence="8">The sequence shown here is derived from an EMBL/GenBank/DDBJ whole genome shotgun (WGS) entry which is preliminary data.</text>
</comment>
<feature type="domain" description="Core-binding (CB)" evidence="7">
    <location>
        <begin position="59"/>
        <end position="139"/>
    </location>
</feature>
<evidence type="ECO:0000256" key="1">
    <source>
        <dbReference type="ARBA" id="ARBA00008857"/>
    </source>
</evidence>
<dbReference type="RefSeq" id="WP_098782524.1">
    <property type="nucleotide sequence ID" value="NZ_NULI01000044.1"/>
</dbReference>
<evidence type="ECO:0000256" key="5">
    <source>
        <dbReference type="PROSITE-ProRule" id="PRU01248"/>
    </source>
</evidence>
<dbReference type="EMBL" id="NULI01000044">
    <property type="protein sequence ID" value="PGS80537.1"/>
    <property type="molecule type" value="Genomic_DNA"/>
</dbReference>
<dbReference type="CDD" id="cd01189">
    <property type="entry name" value="INT_ICEBs1_C_like"/>
    <property type="match status" value="1"/>
</dbReference>
<evidence type="ECO:0000313" key="8">
    <source>
        <dbReference type="EMBL" id="PGS80537.1"/>
    </source>
</evidence>
<dbReference type="InterPro" id="IPR028259">
    <property type="entry name" value="AP2-like_int_N"/>
</dbReference>
<evidence type="ECO:0000259" key="7">
    <source>
        <dbReference type="PROSITE" id="PS51900"/>
    </source>
</evidence>
<dbReference type="PROSITE" id="PS51900">
    <property type="entry name" value="CB"/>
    <property type="match status" value="1"/>
</dbReference>
<proteinExistence type="inferred from homology"/>
<comment type="similarity">
    <text evidence="1">Belongs to the 'phage' integrase family.</text>
</comment>
<sequence>MASFTKRGNTWQYTISRMVNGESKPLRKGGFKTKKEAQVAALEIEVELRKGSVPNLKPVSLVGYFENWLKLYKKDIANNTLERYKNTLRTIIEYFGNRSIQDINKRSYQTFLNQYGKTHAKASTRKLNTHIRACVKEAIDEGLIRIDFTRNAVITGRKGKRPEEKHLDYIESELLLKELYDRIDTCQGSTNYLLLLALTSGMRFGELVGLTRKDFDFINNTISINKSWGYTNKMHEGFGETKNEQSNRIIKMDKKTMKSFYKSFQITPENIYKLVFYSPASKYKVISNNAVNKALENILFKLDIKSISFHGLRHTHASVLLYKGVSIYYVSERLGHGDIETTMNTYTHIVKELREKDEEKTSTIFSSMVV</sequence>
<reference evidence="8 9" key="1">
    <citation type="submission" date="2017-09" db="EMBL/GenBank/DDBJ databases">
        <title>Large-scale bioinformatics analysis of Bacillus genomes uncovers conserved roles of natural products in bacterial physiology.</title>
        <authorList>
            <consortium name="Agbiome Team Llc"/>
            <person name="Bleich R.M."/>
            <person name="Grubbs K.J."/>
            <person name="Santa Maria K.C."/>
            <person name="Allen S.E."/>
            <person name="Farag S."/>
            <person name="Shank E.A."/>
            <person name="Bowers A."/>
        </authorList>
    </citation>
    <scope>NUCLEOTIDE SEQUENCE [LARGE SCALE GENOMIC DNA]</scope>
    <source>
        <strain evidence="8 9">AFS041711</strain>
    </source>
</reference>
<dbReference type="InterPro" id="IPR011010">
    <property type="entry name" value="DNA_brk_join_enz"/>
</dbReference>
<dbReference type="Gene3D" id="1.10.443.10">
    <property type="entry name" value="Intergrase catalytic core"/>
    <property type="match status" value="1"/>
</dbReference>
<name>A0A9X7GWU9_BACCE</name>
<dbReference type="InterPro" id="IPR004107">
    <property type="entry name" value="Integrase_SAM-like_N"/>
</dbReference>
<gene>
    <name evidence="8" type="ORF">COC69_08960</name>
</gene>
<accession>A0A9X7GWU9</accession>
<dbReference type="PANTHER" id="PTHR30629">
    <property type="entry name" value="PROPHAGE INTEGRASE"/>
    <property type="match status" value="1"/>
</dbReference>
<dbReference type="GO" id="GO:0006310">
    <property type="term" value="P:DNA recombination"/>
    <property type="evidence" value="ECO:0007669"/>
    <property type="project" value="UniProtKB-KW"/>
</dbReference>
<keyword evidence="4" id="KW-0233">DNA recombination</keyword>
<dbReference type="InterPro" id="IPR050808">
    <property type="entry name" value="Phage_Integrase"/>
</dbReference>
<evidence type="ECO:0000259" key="6">
    <source>
        <dbReference type="PROSITE" id="PS51898"/>
    </source>
</evidence>
<dbReference type="InterPro" id="IPR044068">
    <property type="entry name" value="CB"/>
</dbReference>
<dbReference type="InterPro" id="IPR010998">
    <property type="entry name" value="Integrase_recombinase_N"/>
</dbReference>
<dbReference type="AlphaFoldDB" id="A0A9X7GWU9"/>
<dbReference type="GO" id="GO:0003677">
    <property type="term" value="F:DNA binding"/>
    <property type="evidence" value="ECO:0007669"/>
    <property type="project" value="UniProtKB-UniRule"/>
</dbReference>
<dbReference type="Pfam" id="PF14659">
    <property type="entry name" value="Phage_int_SAM_3"/>
    <property type="match status" value="1"/>
</dbReference>